<comment type="catalytic activity">
    <reaction evidence="8">
        <text>guanosine(18) in tRNA + S-adenosyl-L-methionine = 2'-O-methylguanosine(18) in tRNA + S-adenosyl-L-homocysteine + H(+)</text>
        <dbReference type="Rhea" id="RHEA:20077"/>
        <dbReference type="Rhea" id="RHEA-COMP:10190"/>
        <dbReference type="Rhea" id="RHEA-COMP:10192"/>
        <dbReference type="ChEBI" id="CHEBI:15378"/>
        <dbReference type="ChEBI" id="CHEBI:57856"/>
        <dbReference type="ChEBI" id="CHEBI:59789"/>
        <dbReference type="ChEBI" id="CHEBI:74269"/>
        <dbReference type="ChEBI" id="CHEBI:74445"/>
        <dbReference type="EC" id="2.1.1.34"/>
    </reaction>
    <physiologicalReaction direction="left-to-right" evidence="8">
        <dbReference type="Rhea" id="RHEA:20078"/>
    </physiologicalReaction>
</comment>
<feature type="region of interest" description="Disordered" evidence="13">
    <location>
        <begin position="1154"/>
        <end position="1173"/>
    </location>
</feature>
<dbReference type="FunFam" id="3.40.1280.10:FF:000010">
    <property type="entry name" value="probable methyltransferase TARBP1"/>
    <property type="match status" value="1"/>
</dbReference>
<dbReference type="InterPro" id="IPR029028">
    <property type="entry name" value="Alpha/beta_knot_MTases"/>
</dbReference>
<dbReference type="SUPFAM" id="SSF48371">
    <property type="entry name" value="ARM repeat"/>
    <property type="match status" value="1"/>
</dbReference>
<reference evidence="15" key="2">
    <citation type="submission" date="2025-09" db="UniProtKB">
        <authorList>
            <consortium name="Ensembl"/>
        </authorList>
    </citation>
    <scope>IDENTIFICATION</scope>
</reference>
<feature type="region of interest" description="Disordered" evidence="13">
    <location>
        <begin position="1"/>
        <end position="71"/>
    </location>
</feature>
<comment type="function">
    <text evidence="9">S-adenosyl-L-methionine-dependent 2'-O-ribose methyltransferase that catalyzes the formation of 2'-O-methylguanosine at position 18 (Gm18) in a subset of tRNA. Selectively mediates Gm18 methylation of tRNAGln-TTG/CTG and tRNASer-TGA/GCT. Gm18 modification can enhance the stability of modified tRNAs.</text>
</comment>
<dbReference type="EC" id="2.1.1.34" evidence="10"/>
<dbReference type="InterPro" id="IPR016024">
    <property type="entry name" value="ARM-type_fold"/>
</dbReference>
<dbReference type="InterPro" id="IPR045330">
    <property type="entry name" value="TRM3/TARBP1"/>
</dbReference>
<dbReference type="OMA" id="ANIPRCK"/>
<dbReference type="InterPro" id="IPR025806">
    <property type="entry name" value="TARBP1"/>
</dbReference>
<evidence type="ECO:0000256" key="3">
    <source>
        <dbReference type="ARBA" id="ARBA00022603"/>
    </source>
</evidence>
<evidence type="ECO:0000256" key="12">
    <source>
        <dbReference type="ARBA" id="ARBA00093656"/>
    </source>
</evidence>
<keyword evidence="3" id="KW-0489">Methyltransferase</keyword>
<feature type="domain" description="tRNA/rRNA methyltransferase SpoU type" evidence="14">
    <location>
        <begin position="1212"/>
        <end position="1353"/>
    </location>
</feature>
<keyword evidence="7" id="KW-0007">Acetylation</keyword>
<dbReference type="CDD" id="cd18091">
    <property type="entry name" value="SpoU-like_TRM3-like"/>
    <property type="match status" value="1"/>
</dbReference>
<evidence type="ECO:0000256" key="5">
    <source>
        <dbReference type="ARBA" id="ARBA00022691"/>
    </source>
</evidence>
<dbReference type="PANTHER" id="PTHR12029">
    <property type="entry name" value="RNA METHYLTRANSFERASE"/>
    <property type="match status" value="1"/>
</dbReference>
<dbReference type="SUPFAM" id="SSF75217">
    <property type="entry name" value="alpha/beta knot"/>
    <property type="match status" value="1"/>
</dbReference>
<evidence type="ECO:0000256" key="10">
    <source>
        <dbReference type="ARBA" id="ARBA00093594"/>
    </source>
</evidence>
<dbReference type="Pfam" id="PF00588">
    <property type="entry name" value="SpoU_methylase"/>
    <property type="match status" value="1"/>
</dbReference>
<evidence type="ECO:0000256" key="13">
    <source>
        <dbReference type="SAM" id="MobiDB-lite"/>
    </source>
</evidence>
<dbReference type="Gene3D" id="3.40.1280.10">
    <property type="match status" value="1"/>
</dbReference>
<accession>A0A663MZX3</accession>
<evidence type="ECO:0000256" key="6">
    <source>
        <dbReference type="ARBA" id="ARBA00022884"/>
    </source>
</evidence>
<sequence length="1368" mass="155918">SGPPALSPREHAGGQTCLAPETAGSTCAEPQRRAGGCARHPATPEPRASPAPAPQPRRHRHKARPGREAAAPPSFSWGVLLLEPSLFWWSAEKNEKLLQFWETYILIMETLEGNQIHVIKPVLPKLNSLYEHAISGEKGCWLFHPSWHMCIYKRMFESENKTLTKEGILHFLELYETKHLPNPLGFSEVRILPGNPTCSQLMGACPPLGTRLQKFLATYVMLLPEEEKGSFLLKFIQKMTSRHWCAVPILFLSMALACIPACKVLGAEGLHALRDVLKCTMITHQILLRGAAQCYLLQATMHLTDVEKVSLPEVSSFLLSLRPEESLRRDTMLWMELCSWLQVNDRCFRKSVTSDFEHQETSSLCQYVCSLVGDYLKTPASERENCFMPDWFEAKLVATMILLAADVDGKSNIEWIELEAFLNPLLDVLMKLGSNAYIPTLKTDKSLQLLLKLLQTRSLKCSNTQDDRVLFFIWKSLMITVESILAFVLRRLTANELSTVGDLDRCDLYLALIPEIVNLCLQVSWKKVPSIKNFILSLTNASIHNLQEKNCEEEPKLKEQIKKVASMASLTAVCEIMDRKPEMHLESLPSVDALKRFISFSQFNEVLKKPSYIEENSSDEEATSQGWGKIVARYVHDQWICLRFILNSFPTLAQEYEETSEMALSTVERSRKILQSALEALTILPSDQVLPVFDCMKVLVPKLLDSSESLCIEAFDLAWKIVSSLSNTQLIFWSNLKAFVQFLFDSEVLAVAASAKGQAYAKIKEIIFKLIDMSTTKTGVFNVVLSHCCQSWIFSTVDERSALSNTFLNAGNYCELITEACVFGTVFRRDQRLIQDVHAFIENLGEKCAANVVTESANRDDHYVRVCAIKFLCLLDGSNILHKTFMEDIFIKLLDKDELVSRSRTRYYANSLQHRIKNRVWQTLLVLLPKLNQNFLCGSLDKVFQAGFGNNQASVKYFIEWIVILSLHKYPQFINKFWDCFCYDEEKLKTSICTFLSVLSHFDIILQNTSEKKPALKKALIVVLQWCFNHNFSVRLYALVALKKIWGMCRMLHVEEFEALTPVIESSLQQVENMHGTGNARRNWQRIQDHFFFATFHPLEDYNLETIFYTLPRLSELAEDEWISLSKFDRFTDIPFSPAFQWYHSRTELRDLKPSDWSQQDMGSNSAETDSQTEWTDVQKKIIPWKNSTPSLDLETVLQDRAAKLGKSNSRLIVVASLIDKPTNLGGLCRTSEIFGASALVVGSLHYIQDKQFQHLSVSAEQWLPLVEVKPSQLVDYLQQKKTEGYTIIGVEQTAKSFDLTEYCFPEKSLLLLGNEHEGIPANLIHHLDVCVEIPQQGIIRSLNVHVSGALLIWEYTRQQVIKQKQQK</sequence>
<keyword evidence="4" id="KW-0808">Transferase</keyword>
<evidence type="ECO:0000256" key="7">
    <source>
        <dbReference type="ARBA" id="ARBA00022990"/>
    </source>
</evidence>
<comment type="similarity">
    <text evidence="1">Belongs to the class IV-like SAM-binding methyltransferase superfamily. RNA methyltransferase TrmH family.</text>
</comment>
<evidence type="ECO:0000313" key="16">
    <source>
        <dbReference type="Proteomes" id="UP000472269"/>
    </source>
</evidence>
<evidence type="ECO:0000256" key="11">
    <source>
        <dbReference type="ARBA" id="ARBA00093636"/>
    </source>
</evidence>
<evidence type="ECO:0000259" key="14">
    <source>
        <dbReference type="Pfam" id="PF00588"/>
    </source>
</evidence>
<evidence type="ECO:0000313" key="15">
    <source>
        <dbReference type="Ensembl" id="ENSACUP00000017116.1"/>
    </source>
</evidence>
<gene>
    <name evidence="15" type="primary">TARBP1</name>
</gene>
<reference evidence="15" key="1">
    <citation type="submission" date="2025-08" db="UniProtKB">
        <authorList>
            <consortium name="Ensembl"/>
        </authorList>
    </citation>
    <scope>IDENTIFICATION</scope>
</reference>
<keyword evidence="16" id="KW-1185">Reference proteome</keyword>
<proteinExistence type="inferred from homology"/>
<dbReference type="GO" id="GO:0141100">
    <property type="term" value="F:tRNA (guanine(18)-2'-O)-methyltransferase activity"/>
    <property type="evidence" value="ECO:0007669"/>
    <property type="project" value="UniProtKB-EC"/>
</dbReference>
<evidence type="ECO:0000256" key="9">
    <source>
        <dbReference type="ARBA" id="ARBA00093361"/>
    </source>
</evidence>
<keyword evidence="6" id="KW-0694">RNA-binding</keyword>
<dbReference type="InterPro" id="IPR029026">
    <property type="entry name" value="tRNA_m1G_MTases_N"/>
</dbReference>
<protein>
    <recommendedName>
        <fullName evidence="11">tRNA (guanosine(18)-2'-O)-methyltransferase TARBP1</fullName>
        <ecNumber evidence="10">2.1.1.34</ecNumber>
    </recommendedName>
    <alternativeName>
        <fullName evidence="12">TAR RNA-binding protein 1</fullName>
    </alternativeName>
</protein>
<feature type="compositionally biased region" description="Polar residues" evidence="13">
    <location>
        <begin position="1156"/>
        <end position="1173"/>
    </location>
</feature>
<comment type="subunit">
    <text evidence="2">Monomer and homodimer.</text>
</comment>
<dbReference type="InterPro" id="IPR001537">
    <property type="entry name" value="SpoU_MeTrfase"/>
</dbReference>
<organism evidence="15 16">
    <name type="scientific">Athene cunicularia</name>
    <name type="common">Burrowing owl</name>
    <name type="synonym">Speotyto cunicularia</name>
    <dbReference type="NCBI Taxonomy" id="194338"/>
    <lineage>
        <taxon>Eukaryota</taxon>
        <taxon>Metazoa</taxon>
        <taxon>Chordata</taxon>
        <taxon>Craniata</taxon>
        <taxon>Vertebrata</taxon>
        <taxon>Euteleostomi</taxon>
        <taxon>Archelosauria</taxon>
        <taxon>Archosauria</taxon>
        <taxon>Dinosauria</taxon>
        <taxon>Saurischia</taxon>
        <taxon>Theropoda</taxon>
        <taxon>Coelurosauria</taxon>
        <taxon>Aves</taxon>
        <taxon>Neognathae</taxon>
        <taxon>Neoaves</taxon>
        <taxon>Telluraves</taxon>
        <taxon>Strigiformes</taxon>
        <taxon>Strigidae</taxon>
        <taxon>Athene</taxon>
    </lineage>
</organism>
<feature type="compositionally biased region" description="Pro residues" evidence="13">
    <location>
        <begin position="43"/>
        <end position="55"/>
    </location>
</feature>
<dbReference type="GO" id="GO:0003723">
    <property type="term" value="F:RNA binding"/>
    <property type="evidence" value="ECO:0007669"/>
    <property type="project" value="UniProtKB-KW"/>
</dbReference>
<evidence type="ECO:0000256" key="4">
    <source>
        <dbReference type="ARBA" id="ARBA00022679"/>
    </source>
</evidence>
<dbReference type="PROSITE" id="PS51624">
    <property type="entry name" value="SAM_MT_TRMH_2"/>
    <property type="match status" value="1"/>
</dbReference>
<name>A0A663MZX3_ATHCN</name>
<dbReference type="Ensembl" id="ENSACUT00000018259.1">
    <property type="protein sequence ID" value="ENSACUP00000017116.1"/>
    <property type="gene ID" value="ENSACUG00000011466.1"/>
</dbReference>
<evidence type="ECO:0000256" key="2">
    <source>
        <dbReference type="ARBA" id="ARBA00011407"/>
    </source>
</evidence>
<evidence type="ECO:0000256" key="1">
    <source>
        <dbReference type="ARBA" id="ARBA00007228"/>
    </source>
</evidence>
<keyword evidence="5" id="KW-0949">S-adenosyl-L-methionine</keyword>
<dbReference type="Proteomes" id="UP000472269">
    <property type="component" value="Unplaced"/>
</dbReference>
<dbReference type="InterPro" id="IPR044748">
    <property type="entry name" value="Trm3/TARBP1_C"/>
</dbReference>
<evidence type="ECO:0000256" key="8">
    <source>
        <dbReference type="ARBA" id="ARBA00093266"/>
    </source>
</evidence>
<dbReference type="PANTHER" id="PTHR12029:SF11">
    <property type="entry name" value="METHYLTRANSFERASE TARBP1-RELATED"/>
    <property type="match status" value="1"/>
</dbReference>
<dbReference type="GO" id="GO:0030488">
    <property type="term" value="P:tRNA methylation"/>
    <property type="evidence" value="ECO:0007669"/>
    <property type="project" value="InterPro"/>
</dbReference>